<evidence type="ECO:0000313" key="5">
    <source>
        <dbReference type="EMBL" id="KAK0418837.1"/>
    </source>
</evidence>
<comment type="caution">
    <text evidence="5">The sequence shown here is derived from an EMBL/GenBank/DDBJ whole genome shotgun (WGS) entry which is preliminary data.</text>
</comment>
<gene>
    <name evidence="5" type="ORF">QR680_013799</name>
</gene>
<name>A0AA39I6Q5_9BILA</name>
<dbReference type="AlphaFoldDB" id="A0AA39I6Q5"/>
<evidence type="ECO:0000259" key="4">
    <source>
        <dbReference type="Pfam" id="PF01826"/>
    </source>
</evidence>
<feature type="domain" description="TIL" evidence="4">
    <location>
        <begin position="112"/>
        <end position="164"/>
    </location>
</feature>
<organism evidence="5 6">
    <name type="scientific">Steinernema hermaphroditum</name>
    <dbReference type="NCBI Taxonomy" id="289476"/>
    <lineage>
        <taxon>Eukaryota</taxon>
        <taxon>Metazoa</taxon>
        <taxon>Ecdysozoa</taxon>
        <taxon>Nematoda</taxon>
        <taxon>Chromadorea</taxon>
        <taxon>Rhabditida</taxon>
        <taxon>Tylenchina</taxon>
        <taxon>Panagrolaimomorpha</taxon>
        <taxon>Strongyloidoidea</taxon>
        <taxon>Steinernematidae</taxon>
        <taxon>Steinernema</taxon>
    </lineage>
</organism>
<evidence type="ECO:0000256" key="2">
    <source>
        <dbReference type="ARBA" id="ARBA00022900"/>
    </source>
</evidence>
<feature type="domain" description="TIL" evidence="4">
    <location>
        <begin position="51"/>
        <end position="107"/>
    </location>
</feature>
<dbReference type="InterPro" id="IPR051368">
    <property type="entry name" value="SerProtInhib-TIL_Domain"/>
</dbReference>
<dbReference type="Gene3D" id="2.10.25.10">
    <property type="entry name" value="Laminin"/>
    <property type="match status" value="2"/>
</dbReference>
<keyword evidence="1" id="KW-0646">Protease inhibitor</keyword>
<dbReference type="PANTHER" id="PTHR23259:SF70">
    <property type="entry name" value="ACCESSORY GLAND PROTEIN ACP62F-RELATED"/>
    <property type="match status" value="1"/>
</dbReference>
<evidence type="ECO:0000256" key="3">
    <source>
        <dbReference type="ARBA" id="ARBA00023157"/>
    </source>
</evidence>
<evidence type="ECO:0000256" key="1">
    <source>
        <dbReference type="ARBA" id="ARBA00022690"/>
    </source>
</evidence>
<dbReference type="GO" id="GO:0004867">
    <property type="term" value="F:serine-type endopeptidase inhibitor activity"/>
    <property type="evidence" value="ECO:0007669"/>
    <property type="project" value="UniProtKB-KW"/>
</dbReference>
<evidence type="ECO:0000313" key="6">
    <source>
        <dbReference type="Proteomes" id="UP001175271"/>
    </source>
</evidence>
<dbReference type="PANTHER" id="PTHR23259">
    <property type="entry name" value="RIDDLE"/>
    <property type="match status" value="1"/>
</dbReference>
<reference evidence="5" key="1">
    <citation type="submission" date="2023-06" db="EMBL/GenBank/DDBJ databases">
        <title>Genomic analysis of the entomopathogenic nematode Steinernema hermaphroditum.</title>
        <authorList>
            <person name="Schwarz E.M."/>
            <person name="Heppert J.K."/>
            <person name="Baniya A."/>
            <person name="Schwartz H.T."/>
            <person name="Tan C.-H."/>
            <person name="Antoshechkin I."/>
            <person name="Sternberg P.W."/>
            <person name="Goodrich-Blair H."/>
            <person name="Dillman A.R."/>
        </authorList>
    </citation>
    <scope>NUCLEOTIDE SEQUENCE</scope>
    <source>
        <strain evidence="5">PS9179</strain>
        <tissue evidence="5">Whole animal</tissue>
    </source>
</reference>
<accession>A0AA39I6Q5</accession>
<dbReference type="CDD" id="cd19941">
    <property type="entry name" value="TIL"/>
    <property type="match status" value="2"/>
</dbReference>
<sequence length="170" mass="18343">MVKEHSEYRILKRDLEALPISPFNMTSSVTNALLFAFLVFIASAAPSTPTCPKKEVYDANFCPGCDNSCDEALPTPCANVCEKRGGCRCVGGFVRNAEGQCVSQFRCPPLQCGENEEFDFCGGCEGSCQKPGPFCVPSCAIRRCVCVHGFLRNDDGKCIPAADCPKKALP</sequence>
<keyword evidence="2" id="KW-0722">Serine protease inhibitor</keyword>
<keyword evidence="6" id="KW-1185">Reference proteome</keyword>
<dbReference type="Pfam" id="PF01826">
    <property type="entry name" value="TIL"/>
    <property type="match status" value="2"/>
</dbReference>
<protein>
    <recommendedName>
        <fullName evidence="4">TIL domain-containing protein</fullName>
    </recommendedName>
</protein>
<dbReference type="InterPro" id="IPR036084">
    <property type="entry name" value="Ser_inhib-like_sf"/>
</dbReference>
<dbReference type="SUPFAM" id="SSF57567">
    <property type="entry name" value="Serine protease inhibitors"/>
    <property type="match status" value="2"/>
</dbReference>
<keyword evidence="3" id="KW-1015">Disulfide bond</keyword>
<dbReference type="InterPro" id="IPR002919">
    <property type="entry name" value="TIL_dom"/>
</dbReference>
<dbReference type="EMBL" id="JAUCMV010000002">
    <property type="protein sequence ID" value="KAK0418837.1"/>
    <property type="molecule type" value="Genomic_DNA"/>
</dbReference>
<dbReference type="Proteomes" id="UP001175271">
    <property type="component" value="Unassembled WGS sequence"/>
</dbReference>
<proteinExistence type="predicted"/>